<feature type="domain" description="Phytocyanin" evidence="4">
    <location>
        <begin position="74"/>
        <end position="173"/>
    </location>
</feature>
<evidence type="ECO:0000313" key="6">
    <source>
        <dbReference type="EMBL" id="JAT63964.1"/>
    </source>
</evidence>
<gene>
    <name evidence="5" type="primary">BCP_11</name>
    <name evidence="6" type="synonym">BCP_6</name>
    <name evidence="5" type="ORF">g.40137</name>
    <name evidence="6" type="ORF">g.40138</name>
</gene>
<keyword evidence="1" id="KW-0479">Metal-binding</keyword>
<evidence type="ECO:0000256" key="1">
    <source>
        <dbReference type="ARBA" id="ARBA00022723"/>
    </source>
</evidence>
<organism evidence="5">
    <name type="scientific">Anthurium amnicola</name>
    <dbReference type="NCBI Taxonomy" id="1678845"/>
    <lineage>
        <taxon>Eukaryota</taxon>
        <taxon>Viridiplantae</taxon>
        <taxon>Streptophyta</taxon>
        <taxon>Embryophyta</taxon>
        <taxon>Tracheophyta</taxon>
        <taxon>Spermatophyta</taxon>
        <taxon>Magnoliopsida</taxon>
        <taxon>Liliopsida</taxon>
        <taxon>Araceae</taxon>
        <taxon>Pothoideae</taxon>
        <taxon>Potheae</taxon>
        <taxon>Anthurium</taxon>
    </lineage>
</organism>
<dbReference type="InterPro" id="IPR028871">
    <property type="entry name" value="BlueCu_1_BS"/>
</dbReference>
<dbReference type="PANTHER" id="PTHR33021">
    <property type="entry name" value="BLUE COPPER PROTEIN"/>
    <property type="match status" value="1"/>
</dbReference>
<sequence>MGHERNERRTKSKFPLLSSTISLPVLYIRDPTLFPSVEAPPPSLNQSKMSGAMANGLCATLLLIMFILPWCHAADYTVGDTSGWTTDLDYSTWTSGKNFAVGDTLKFNYSTTLHNVLEVTSGGYGSCSTANPIYTDRSGSTTITLNTPGTRYFICGVPGHCDRGMKLAVTVAGATPSPPFTPSPPSSCGSLVPTATVILAGLALLQRAVF</sequence>
<dbReference type="GO" id="GO:0046872">
    <property type="term" value="F:metal ion binding"/>
    <property type="evidence" value="ECO:0007669"/>
    <property type="project" value="UniProtKB-KW"/>
</dbReference>
<dbReference type="GO" id="GO:0009055">
    <property type="term" value="F:electron transfer activity"/>
    <property type="evidence" value="ECO:0007669"/>
    <property type="project" value="InterPro"/>
</dbReference>
<dbReference type="PANTHER" id="PTHR33021:SF339">
    <property type="entry name" value="OS07G0570600 PROTEIN"/>
    <property type="match status" value="1"/>
</dbReference>
<evidence type="ECO:0000313" key="5">
    <source>
        <dbReference type="EMBL" id="JAT53461.1"/>
    </source>
</evidence>
<dbReference type="InterPro" id="IPR008972">
    <property type="entry name" value="Cupredoxin"/>
</dbReference>
<accession>A0A1D1YFS1</accession>
<protein>
    <submittedName>
        <fullName evidence="5">Blue copper protein</fullName>
    </submittedName>
</protein>
<dbReference type="InterPro" id="IPR003245">
    <property type="entry name" value="Phytocyanin_dom"/>
</dbReference>
<dbReference type="AlphaFoldDB" id="A0A1D1YFS1"/>
<dbReference type="PROSITE" id="PS51485">
    <property type="entry name" value="PHYTOCYANIN"/>
    <property type="match status" value="1"/>
</dbReference>
<dbReference type="Gene3D" id="2.60.40.420">
    <property type="entry name" value="Cupredoxins - blue copper proteins"/>
    <property type="match status" value="1"/>
</dbReference>
<reference evidence="5" key="1">
    <citation type="submission" date="2015-07" db="EMBL/GenBank/DDBJ databases">
        <title>Transcriptome Assembly of Anthurium amnicola.</title>
        <authorList>
            <person name="Suzuki J."/>
        </authorList>
    </citation>
    <scope>NUCLEOTIDE SEQUENCE</scope>
</reference>
<keyword evidence="3" id="KW-0325">Glycoprotein</keyword>
<dbReference type="CDD" id="cd04216">
    <property type="entry name" value="Phytocyanin"/>
    <property type="match status" value="1"/>
</dbReference>
<dbReference type="FunFam" id="2.60.40.420:FF:000003">
    <property type="entry name" value="Blue copper"/>
    <property type="match status" value="1"/>
</dbReference>
<keyword evidence="2" id="KW-0186">Copper</keyword>
<proteinExistence type="predicted"/>
<dbReference type="EMBL" id="GDJX01014475">
    <property type="protein sequence ID" value="JAT53461.1"/>
    <property type="molecule type" value="Transcribed_RNA"/>
</dbReference>
<dbReference type="PROSITE" id="PS00196">
    <property type="entry name" value="COPPER_BLUE"/>
    <property type="match status" value="1"/>
</dbReference>
<dbReference type="EMBL" id="GDJX01003972">
    <property type="protein sequence ID" value="JAT63964.1"/>
    <property type="molecule type" value="Transcribed_RNA"/>
</dbReference>
<evidence type="ECO:0000259" key="4">
    <source>
        <dbReference type="PROSITE" id="PS51485"/>
    </source>
</evidence>
<evidence type="ECO:0000256" key="2">
    <source>
        <dbReference type="ARBA" id="ARBA00023008"/>
    </source>
</evidence>
<name>A0A1D1YFS1_9ARAE</name>
<dbReference type="SUPFAM" id="SSF49503">
    <property type="entry name" value="Cupredoxins"/>
    <property type="match status" value="1"/>
</dbReference>
<evidence type="ECO:0000256" key="3">
    <source>
        <dbReference type="ARBA" id="ARBA00023180"/>
    </source>
</evidence>
<dbReference type="InterPro" id="IPR039391">
    <property type="entry name" value="Phytocyanin-like"/>
</dbReference>
<dbReference type="Pfam" id="PF02298">
    <property type="entry name" value="Cu_bind_like"/>
    <property type="match status" value="1"/>
</dbReference>
<dbReference type="GO" id="GO:0005886">
    <property type="term" value="C:plasma membrane"/>
    <property type="evidence" value="ECO:0007669"/>
    <property type="project" value="TreeGrafter"/>
</dbReference>